<proteinExistence type="predicted"/>
<feature type="region of interest" description="Disordered" evidence="1">
    <location>
        <begin position="579"/>
        <end position="633"/>
    </location>
</feature>
<feature type="compositionally biased region" description="Basic and acidic residues" evidence="1">
    <location>
        <begin position="247"/>
        <end position="258"/>
    </location>
</feature>
<evidence type="ECO:0000313" key="2">
    <source>
        <dbReference type="EMBL" id="KAK3589813.1"/>
    </source>
</evidence>
<reference evidence="2" key="3">
    <citation type="submission" date="2023-05" db="EMBL/GenBank/DDBJ databases">
        <authorList>
            <person name="Smith C.H."/>
        </authorList>
    </citation>
    <scope>NUCLEOTIDE SEQUENCE</scope>
    <source>
        <strain evidence="2">CHS0354</strain>
        <tissue evidence="2">Mantle</tissue>
    </source>
</reference>
<feature type="compositionally biased region" description="Basic and acidic residues" evidence="1">
    <location>
        <begin position="511"/>
        <end position="520"/>
    </location>
</feature>
<dbReference type="Proteomes" id="UP001195483">
    <property type="component" value="Unassembled WGS sequence"/>
</dbReference>
<evidence type="ECO:0000313" key="3">
    <source>
        <dbReference type="Proteomes" id="UP001195483"/>
    </source>
</evidence>
<dbReference type="AlphaFoldDB" id="A0AAE0VT99"/>
<feature type="region of interest" description="Disordered" evidence="1">
    <location>
        <begin position="349"/>
        <end position="376"/>
    </location>
</feature>
<reference evidence="2" key="1">
    <citation type="journal article" date="2021" name="Genome Biol. Evol.">
        <title>A High-Quality Reference Genome for a Parasitic Bivalve with Doubly Uniparental Inheritance (Bivalvia: Unionida).</title>
        <authorList>
            <person name="Smith C.H."/>
        </authorList>
    </citation>
    <scope>NUCLEOTIDE SEQUENCE</scope>
    <source>
        <strain evidence="2">CHS0354</strain>
    </source>
</reference>
<feature type="compositionally biased region" description="Basic and acidic residues" evidence="1">
    <location>
        <begin position="421"/>
        <end position="431"/>
    </location>
</feature>
<feature type="region of interest" description="Disordered" evidence="1">
    <location>
        <begin position="228"/>
        <end position="276"/>
    </location>
</feature>
<name>A0AAE0VT99_9BIVA</name>
<sequence>MASVAKWNQEFIDSSGVFDINNRSNGLEAFNDIPSWEATEVPDRKNSVVAFSNVSSLNYKPQFPVSSISNGDLKPRETTNTVFNFNLGRSQEMSQSRNRYRQNSNDSDEECVARQHLKHVHENPFNSESDSRHLFRDSSKFGNNETDSVDNEEYHVNSGFVNKLRSRFAKLENKNLHTISLSKRSASVETLFASHYTPKTKSKFSDDVNRGWEQKRKSIDDIGIVKPKENVTSVADSVTKPPPVPKRRNESETKKRPESTSVIESVKPKQPVHPQWTIAPDLNIGRDDIVIIESAPKPSQKDVADEDIKSTRHSKEERIIANEFPKPKTVSSVRLYFEAVQSQADSTGSLFKRDSVSPPTRLSSSPTRHSLGSNSPQILISPFSFRSPLAKKQDDNTTCVFNYTNPSNENVEKASSPTIEQTEHVREEKTEPVANVLSKWESHSTNTAAEIRREKPVLKRKPELKPRVHNFISVKKDQEPDVKVSEVIKPVPETKESKSSTSEANVSQVSKPEEISKLEIKVSQVIKPEERISKPETDVLKESKPDEGNKPDKQLLLINTGDALTPVPTMSKVFDSKSIVAHSRTPRSNKPSAHVSEPKVQVNSDHNITQNNEVQSKSVKMPDQSPSTTEKILIPYSPVEETFKNTNLLNKERASKPKEIVPSKTIIFDSTKIKKAKKPVPKRPVSPPKSATDIATASFQDAKERTSSPERSQSDTSNVKPVKPPRMSRLDNAKVSVNISHDVNNVPKSEKSISSSNFKTEDIMVSSVVEKQYDSPNETVVRGIPSFLAEKLRKSSEQNNTGLNALNMAENPDYRQLKTKSSHLENGSSSPVPKKKQAQDVSSLIESSSPTVLDQRKPSDSPIQRSNIDDLISRKKPASYGNPICVFDSSKIATKRKDLPKRKPPKKSVQEINSSLVGLEPLTPLDLSSITNDTPDTSKQLEYQEGYIATALEPCPYVFEGAGVMLNHTPLRKTKQLKLKLQFNDTATSTYEYEAEELALERYLVDHPDEKAEVEKEKLEILAMESSSSSTDEPDTDIHHGKEVVKAVSLKTNTVLTAGGSLSNYKSKMQVDFKFGIDHQEEPEPEEVEEEPIDLNSQQLLPAQESELEAFSAEAQGRASDMLF</sequence>
<feature type="compositionally biased region" description="Polar residues" evidence="1">
    <location>
        <begin position="709"/>
        <end position="719"/>
    </location>
</feature>
<feature type="compositionally biased region" description="Low complexity" evidence="1">
    <location>
        <begin position="356"/>
        <end position="371"/>
    </location>
</feature>
<feature type="compositionally biased region" description="Polar residues" evidence="1">
    <location>
        <begin position="735"/>
        <end position="758"/>
    </location>
</feature>
<gene>
    <name evidence="2" type="ORF">CHS0354_015818</name>
</gene>
<protein>
    <submittedName>
        <fullName evidence="2">Uncharacterized protein</fullName>
    </submittedName>
</protein>
<feature type="region of interest" description="Disordered" evidence="1">
    <location>
        <begin position="405"/>
        <end position="433"/>
    </location>
</feature>
<accession>A0AAE0VT99</accession>
<dbReference type="EMBL" id="JAEAOA010000985">
    <property type="protein sequence ID" value="KAK3589813.1"/>
    <property type="molecule type" value="Genomic_DNA"/>
</dbReference>
<feature type="region of interest" description="Disordered" evidence="1">
    <location>
        <begin position="821"/>
        <end position="875"/>
    </location>
</feature>
<feature type="region of interest" description="Disordered" evidence="1">
    <location>
        <begin position="671"/>
        <end position="760"/>
    </location>
</feature>
<feature type="compositionally biased region" description="Basic and acidic residues" evidence="1">
    <location>
        <begin position="527"/>
        <end position="553"/>
    </location>
</feature>
<keyword evidence="3" id="KW-1185">Reference proteome</keyword>
<feature type="compositionally biased region" description="Polar residues" evidence="1">
    <location>
        <begin position="601"/>
        <end position="630"/>
    </location>
</feature>
<reference evidence="2" key="2">
    <citation type="journal article" date="2021" name="Genome Biol. Evol.">
        <title>Developing a high-quality reference genome for a parasitic bivalve with doubly uniparental inheritance (Bivalvia: Unionida).</title>
        <authorList>
            <person name="Smith C.H."/>
        </authorList>
    </citation>
    <scope>NUCLEOTIDE SEQUENCE</scope>
    <source>
        <strain evidence="2">CHS0354</strain>
        <tissue evidence="2">Mantle</tissue>
    </source>
</reference>
<feature type="region of interest" description="Disordered" evidence="1">
    <location>
        <begin position="483"/>
        <end position="554"/>
    </location>
</feature>
<comment type="caution">
    <text evidence="2">The sequence shown here is derived from an EMBL/GenBank/DDBJ whole genome shotgun (WGS) entry which is preliminary data.</text>
</comment>
<feature type="compositionally biased region" description="Polar residues" evidence="1">
    <location>
        <begin position="839"/>
        <end position="852"/>
    </location>
</feature>
<feature type="compositionally biased region" description="Basic and acidic residues" evidence="1">
    <location>
        <begin position="483"/>
        <end position="498"/>
    </location>
</feature>
<evidence type="ECO:0000256" key="1">
    <source>
        <dbReference type="SAM" id="MobiDB-lite"/>
    </source>
</evidence>
<organism evidence="2 3">
    <name type="scientific">Potamilus streckersoni</name>
    <dbReference type="NCBI Taxonomy" id="2493646"/>
    <lineage>
        <taxon>Eukaryota</taxon>
        <taxon>Metazoa</taxon>
        <taxon>Spiralia</taxon>
        <taxon>Lophotrochozoa</taxon>
        <taxon>Mollusca</taxon>
        <taxon>Bivalvia</taxon>
        <taxon>Autobranchia</taxon>
        <taxon>Heteroconchia</taxon>
        <taxon>Palaeoheterodonta</taxon>
        <taxon>Unionida</taxon>
        <taxon>Unionoidea</taxon>
        <taxon>Unionidae</taxon>
        <taxon>Ambleminae</taxon>
        <taxon>Lampsilini</taxon>
        <taxon>Potamilus</taxon>
    </lineage>
</organism>
<feature type="compositionally biased region" description="Polar residues" evidence="1">
    <location>
        <begin position="405"/>
        <end position="420"/>
    </location>
</feature>